<proteinExistence type="predicted"/>
<dbReference type="EMBL" id="JAOL01000011">
    <property type="protein sequence ID" value="EUA94190.1"/>
    <property type="molecule type" value="Genomic_DNA"/>
</dbReference>
<keyword evidence="3 6" id="KW-0812">Transmembrane</keyword>
<reference evidence="7 8" key="1">
    <citation type="submission" date="2014-01" db="EMBL/GenBank/DDBJ databases">
        <authorList>
            <person name="Dobos K."/>
            <person name="Lenaerts A."/>
            <person name="Ordway D."/>
            <person name="DeGroote M.A."/>
            <person name="Parker T."/>
            <person name="Sizemore C."/>
            <person name="Tallon L.J."/>
            <person name="Sadzewicz L.K."/>
            <person name="Sengamalay N."/>
            <person name="Fraser C.M."/>
            <person name="Hine E."/>
            <person name="Shefchek K.A."/>
            <person name="Das S.P."/>
            <person name="Tettelin H."/>
        </authorList>
    </citation>
    <scope>NUCLEOTIDE SEQUENCE [LARGE SCALE GENOMIC DNA]</scope>
    <source>
        <strain evidence="7 8">Harvey</strain>
    </source>
</reference>
<gene>
    <name evidence="7" type="ORF">I551_8556</name>
</gene>
<feature type="transmembrane region" description="Helical" evidence="6">
    <location>
        <begin position="130"/>
        <end position="151"/>
    </location>
</feature>
<keyword evidence="8" id="KW-1185">Reference proteome</keyword>
<evidence type="ECO:0000256" key="3">
    <source>
        <dbReference type="ARBA" id="ARBA00022692"/>
    </source>
</evidence>
<keyword evidence="5 6" id="KW-0472">Membrane</keyword>
<dbReference type="Proteomes" id="UP000020681">
    <property type="component" value="Unassembled WGS sequence"/>
</dbReference>
<keyword evidence="2" id="KW-1003">Cell membrane</keyword>
<organism evidence="7 8">
    <name type="scientific">Mycobacterium ulcerans str. Harvey</name>
    <dbReference type="NCBI Taxonomy" id="1299332"/>
    <lineage>
        <taxon>Bacteria</taxon>
        <taxon>Bacillati</taxon>
        <taxon>Actinomycetota</taxon>
        <taxon>Actinomycetes</taxon>
        <taxon>Mycobacteriales</taxon>
        <taxon>Mycobacteriaceae</taxon>
        <taxon>Mycobacterium</taxon>
        <taxon>Mycobacterium ulcerans group</taxon>
    </lineage>
</organism>
<feature type="transmembrane region" description="Helical" evidence="6">
    <location>
        <begin position="80"/>
        <end position="104"/>
    </location>
</feature>
<comment type="subcellular location">
    <subcellularLocation>
        <location evidence="1">Cell membrane</location>
        <topology evidence="1">Multi-pass membrane protein</topology>
    </subcellularLocation>
</comment>
<sequence>MADMAAAFAGDGFFSHPIIAFILFVASPYIVYFTPLFDTLVRYHWGHEFMAVHFLIVGYLFYWAIIGIDRARRLPYPGRIGLLFAVMPFHAFFGIALMTMNSAIGDTFYRSVNLPWLASIESDQHLGGGIAWGATELPIIIVIVALVAQWARQDRQVAARKDRHADSSYADDDLEAYNAMLRELARMRE</sequence>
<name>A0ABN0RAX3_MYCUL</name>
<dbReference type="Pfam" id="PF09678">
    <property type="entry name" value="Caa3_CtaG"/>
    <property type="match status" value="1"/>
</dbReference>
<evidence type="ECO:0000256" key="4">
    <source>
        <dbReference type="ARBA" id="ARBA00022989"/>
    </source>
</evidence>
<evidence type="ECO:0000256" key="1">
    <source>
        <dbReference type="ARBA" id="ARBA00004651"/>
    </source>
</evidence>
<evidence type="ECO:0000256" key="6">
    <source>
        <dbReference type="SAM" id="Phobius"/>
    </source>
</evidence>
<comment type="caution">
    <text evidence="7">The sequence shown here is derived from an EMBL/GenBank/DDBJ whole genome shotgun (WGS) entry which is preliminary data.</text>
</comment>
<keyword evidence="4 6" id="KW-1133">Transmembrane helix</keyword>
<feature type="transmembrane region" description="Helical" evidence="6">
    <location>
        <begin position="12"/>
        <end position="31"/>
    </location>
</feature>
<dbReference type="InterPro" id="IPR019108">
    <property type="entry name" value="Caa3_assmbl_CtaG-rel"/>
</dbReference>
<evidence type="ECO:0000313" key="7">
    <source>
        <dbReference type="EMBL" id="EUA94190.1"/>
    </source>
</evidence>
<feature type="transmembrane region" description="Helical" evidence="6">
    <location>
        <begin position="51"/>
        <end position="68"/>
    </location>
</feature>
<protein>
    <submittedName>
        <fullName evidence="7">Cytochrome c oxidase caa3 assembly factor family protein</fullName>
    </submittedName>
</protein>
<evidence type="ECO:0000256" key="5">
    <source>
        <dbReference type="ARBA" id="ARBA00023136"/>
    </source>
</evidence>
<evidence type="ECO:0000313" key="8">
    <source>
        <dbReference type="Proteomes" id="UP000020681"/>
    </source>
</evidence>
<evidence type="ECO:0000256" key="2">
    <source>
        <dbReference type="ARBA" id="ARBA00022475"/>
    </source>
</evidence>
<accession>A0ABN0RAX3</accession>